<accession>A0A8S5MN45</accession>
<reference evidence="2" key="1">
    <citation type="journal article" date="2021" name="Proc. Natl. Acad. Sci. U.S.A.">
        <title>A Catalog of Tens of Thousands of Viruses from Human Metagenomes Reveals Hidden Associations with Chronic Diseases.</title>
        <authorList>
            <person name="Tisza M.J."/>
            <person name="Buck C.B."/>
        </authorList>
    </citation>
    <scope>NUCLEOTIDE SEQUENCE</scope>
    <source>
        <strain evidence="2">Ctckx14</strain>
    </source>
</reference>
<proteinExistence type="predicted"/>
<evidence type="ECO:0000256" key="1">
    <source>
        <dbReference type="SAM" id="Coils"/>
    </source>
</evidence>
<protein>
    <submittedName>
        <fullName evidence="2">Minor structural protein</fullName>
    </submittedName>
</protein>
<sequence>MNIAEVYQALENLENGQDLITAIKGETSRLNNEAKTTREKLQQQITELTGERDTLTTRVTELEQSAGANTGANSPEYKTLEKQLKAMSEKFELAETKAKEAEAKRIQSEIMAQTLDAFTKANAVDPQEFARLVANDIKVQADGTYGYEKEDGTIGSIQDRTTEWLQGKTWAVKATGNTGSGQGGNSGNGDTIMNEFAAAAGVKL</sequence>
<name>A0A8S5MN45_9CAUD</name>
<evidence type="ECO:0000313" key="2">
    <source>
        <dbReference type="EMBL" id="DAD83347.1"/>
    </source>
</evidence>
<feature type="coiled-coil region" evidence="1">
    <location>
        <begin position="31"/>
        <end position="104"/>
    </location>
</feature>
<dbReference type="EMBL" id="BK014934">
    <property type="protein sequence ID" value="DAD83347.1"/>
    <property type="molecule type" value="Genomic_DNA"/>
</dbReference>
<keyword evidence="1" id="KW-0175">Coiled coil</keyword>
<organism evidence="2">
    <name type="scientific">Siphoviridae sp. ctckx14</name>
    <dbReference type="NCBI Taxonomy" id="2826396"/>
    <lineage>
        <taxon>Viruses</taxon>
        <taxon>Duplodnaviria</taxon>
        <taxon>Heunggongvirae</taxon>
        <taxon>Uroviricota</taxon>
        <taxon>Caudoviricetes</taxon>
    </lineage>
</organism>